<dbReference type="InterPro" id="IPR004888">
    <property type="entry name" value="Glycoside_hydrolase_63"/>
</dbReference>
<dbReference type="InterPro" id="IPR054491">
    <property type="entry name" value="MGH1-like_GH"/>
</dbReference>
<reference evidence="4" key="3">
    <citation type="submission" date="2023-05" db="EMBL/GenBank/DDBJ databases">
        <authorList>
            <person name="Smith C.H."/>
        </authorList>
    </citation>
    <scope>NUCLEOTIDE SEQUENCE</scope>
    <source>
        <strain evidence="4">CHS0354</strain>
        <tissue evidence="4">Mantle</tissue>
    </source>
</reference>
<accession>A0AAE0VRS1</accession>
<dbReference type="SUPFAM" id="SSF48208">
    <property type="entry name" value="Six-hairpin glycosidases"/>
    <property type="match status" value="1"/>
</dbReference>
<sequence length="964" mass="110375">MASSTSSDFSEPATKRRKTEKREPLGKQPGGNKFWGPYLSERQWGTVREDLSANGMCWSYIPYEAAHKTVYQSGEDGIFGITDEQSKFCISFAVWNGKDSHLKERFFGLSGPQGNHGEDVKEVYYYLDNVPDHSYMKALYRYPQMEFPYEILLQDNKARSCQEPEFKLIDTGVLDDGKYWNIYVEYAKSRQNPKQLWCRYTIHNANQDESATLKLLPQFWFRKCINDKQDNENASQKPQSPHIMQINEDTAQVIYDLGNFSVSFDINNQRPTLLFTDNKDDPGGESGGFGCKDAFHRYLIWNDRAVVKSNKCGTKCGALFELRLSPGGSIEVYWVLSPEFSQMNLDLQAAKKIFDERLEEANDFYDKLFPISWANEQRNIARQAYAGLLWSKQFYSYDVKTWTKKKALRERKKSSVASVISGQRSALKSEEAGCIQQSTHVDSVVSSVNPAHIPLEEEMLVDKDEKNKEAGCSQQSTHVDSVVSSVNPAHTSLEEKILVEKDERNKDWKHIQNHDIILMPDKWEFPWYAIWDLAFHMIPLCRVDPDLAKQQLLLMLSDTYMHPSGQFPGCEFNFADPNPPLIPWACLDVYRKTGSSDTNFLKSCFHRLNFNFSWWINKKEDGSSGLFTGGFMGLDNISVLDRSATLPGYTLLQADASGWMAHFSLCMLEMCVILAQHDNVYDDLALFFINHFIRIAEAVNMCIEDGGLWHEVDHFYYDVLKSETSKRPICIRSLVGLIPVLAFSRIKGTDLVNVPSLRDKLQALKETYPSYVLFSDEGDVILTQVPADRQKHIVSCLKNADEFFSPFGIRSLSKFYYHNRYEFQLDKKRTLSLCYAPGESNTNMFGGNSNWRGPVWLCMNYLLMENLQARGQDFTILGSNMGDDTLSELAENIARNIISIFLPDENGRRPLHGSVSLYDLPDWKDLVLFYEYFHADTGRGCGASHQTGWTSLVIEFLFKCANKV</sequence>
<reference evidence="4" key="1">
    <citation type="journal article" date="2021" name="Genome Biol. Evol.">
        <title>A High-Quality Reference Genome for a Parasitic Bivalve with Doubly Uniparental Inheritance (Bivalvia: Unionida).</title>
        <authorList>
            <person name="Smith C.H."/>
        </authorList>
    </citation>
    <scope>NUCLEOTIDE SEQUENCE</scope>
    <source>
        <strain evidence="4">CHS0354</strain>
    </source>
</reference>
<dbReference type="GO" id="GO:0009311">
    <property type="term" value="P:oligosaccharide metabolic process"/>
    <property type="evidence" value="ECO:0007669"/>
    <property type="project" value="InterPro"/>
</dbReference>
<dbReference type="Gene3D" id="1.50.10.10">
    <property type="match status" value="1"/>
</dbReference>
<gene>
    <name evidence="4" type="ORF">CHS0354_032834</name>
</gene>
<proteinExistence type="predicted"/>
<evidence type="ECO:0000256" key="1">
    <source>
        <dbReference type="SAM" id="MobiDB-lite"/>
    </source>
</evidence>
<dbReference type="PANTHER" id="PTHR10412">
    <property type="entry name" value="MANNOSYL-OLIGOSACCHARIDE GLUCOSIDASE"/>
    <property type="match status" value="1"/>
</dbReference>
<dbReference type="PANTHER" id="PTHR10412:SF10">
    <property type="entry name" value="GLYCOSYL HYDROLASE FAMILY 63 C-TERMINAL DOMAIN-CONTAINING PROTEIN"/>
    <property type="match status" value="1"/>
</dbReference>
<feature type="region of interest" description="Disordered" evidence="1">
    <location>
        <begin position="1"/>
        <end position="34"/>
    </location>
</feature>
<organism evidence="4 5">
    <name type="scientific">Potamilus streckersoni</name>
    <dbReference type="NCBI Taxonomy" id="2493646"/>
    <lineage>
        <taxon>Eukaryota</taxon>
        <taxon>Metazoa</taxon>
        <taxon>Spiralia</taxon>
        <taxon>Lophotrochozoa</taxon>
        <taxon>Mollusca</taxon>
        <taxon>Bivalvia</taxon>
        <taxon>Autobranchia</taxon>
        <taxon>Heteroconchia</taxon>
        <taxon>Palaeoheterodonta</taxon>
        <taxon>Unionida</taxon>
        <taxon>Unionoidea</taxon>
        <taxon>Unionidae</taxon>
        <taxon>Ambleminae</taxon>
        <taxon>Lampsilini</taxon>
        <taxon>Potamilus</taxon>
    </lineage>
</organism>
<reference evidence="4" key="2">
    <citation type="journal article" date="2021" name="Genome Biol. Evol.">
        <title>Developing a high-quality reference genome for a parasitic bivalve with doubly uniparental inheritance (Bivalvia: Unionida).</title>
        <authorList>
            <person name="Smith C.H."/>
        </authorList>
    </citation>
    <scope>NUCLEOTIDE SEQUENCE</scope>
    <source>
        <strain evidence="4">CHS0354</strain>
        <tissue evidence="4">Mantle</tissue>
    </source>
</reference>
<evidence type="ECO:0008006" key="6">
    <source>
        <dbReference type="Google" id="ProtNLM"/>
    </source>
</evidence>
<evidence type="ECO:0000313" key="5">
    <source>
        <dbReference type="Proteomes" id="UP001195483"/>
    </source>
</evidence>
<dbReference type="Pfam" id="PF03200">
    <property type="entry name" value="Glyco_hydro_63"/>
    <property type="match status" value="1"/>
</dbReference>
<evidence type="ECO:0000313" key="4">
    <source>
        <dbReference type="EMBL" id="KAK3587626.1"/>
    </source>
</evidence>
<dbReference type="InterPro" id="IPR012341">
    <property type="entry name" value="6hp_glycosidase-like_sf"/>
</dbReference>
<evidence type="ECO:0000259" key="2">
    <source>
        <dbReference type="Pfam" id="PF03200"/>
    </source>
</evidence>
<dbReference type="GO" id="GO:0004573">
    <property type="term" value="F:Glc3Man9GlcNAc2 oligosaccharide glucosidase activity"/>
    <property type="evidence" value="ECO:0007669"/>
    <property type="project" value="InterPro"/>
</dbReference>
<dbReference type="InterPro" id="IPR031335">
    <property type="entry name" value="Glyco_hydro_63_C"/>
</dbReference>
<feature type="domain" description="Glycosyl hydrolase family 63 C-terminal" evidence="2">
    <location>
        <begin position="650"/>
        <end position="901"/>
    </location>
</feature>
<protein>
    <recommendedName>
        <fullName evidence="6">Glycosyl hydrolase family 63 C-terminal domain-containing protein</fullName>
    </recommendedName>
</protein>
<keyword evidence="5" id="KW-1185">Reference proteome</keyword>
<dbReference type="Pfam" id="PF22422">
    <property type="entry name" value="MGH1-like_GH"/>
    <property type="match status" value="1"/>
</dbReference>
<evidence type="ECO:0000259" key="3">
    <source>
        <dbReference type="Pfam" id="PF22422"/>
    </source>
</evidence>
<dbReference type="AlphaFoldDB" id="A0AAE0VRS1"/>
<feature type="domain" description="Mannosylglycerate hydrolase MGH1-like glycoside hydrolase" evidence="3">
    <location>
        <begin position="528"/>
        <end position="628"/>
    </location>
</feature>
<dbReference type="EMBL" id="JAEAOA010001935">
    <property type="protein sequence ID" value="KAK3587626.1"/>
    <property type="molecule type" value="Genomic_DNA"/>
</dbReference>
<dbReference type="InterPro" id="IPR008928">
    <property type="entry name" value="6-hairpin_glycosidase_sf"/>
</dbReference>
<comment type="caution">
    <text evidence="4">The sequence shown here is derived from an EMBL/GenBank/DDBJ whole genome shotgun (WGS) entry which is preliminary data.</text>
</comment>
<name>A0AAE0VRS1_9BIVA</name>
<dbReference type="Proteomes" id="UP001195483">
    <property type="component" value="Unassembled WGS sequence"/>
</dbReference>